<dbReference type="InterPro" id="IPR032675">
    <property type="entry name" value="LRR_dom_sf"/>
</dbReference>
<dbReference type="Gene3D" id="3.80.10.10">
    <property type="entry name" value="Ribonuclease Inhibitor"/>
    <property type="match status" value="1"/>
</dbReference>
<dbReference type="Pfam" id="PF13855">
    <property type="entry name" value="LRR_8"/>
    <property type="match status" value="1"/>
</dbReference>
<dbReference type="InterPro" id="IPR001611">
    <property type="entry name" value="Leu-rich_rpt"/>
</dbReference>
<dbReference type="Ensembl" id="ENSPMAT00000006278.1">
    <property type="protein sequence ID" value="ENSPMAP00000006249.1"/>
    <property type="gene ID" value="ENSPMAG00000005667.1"/>
</dbReference>
<keyword evidence="2" id="KW-0677">Repeat</keyword>
<protein>
    <recommendedName>
        <fullName evidence="4">Variable lymphocyte receptor B cassette</fullName>
    </recommendedName>
</protein>
<dbReference type="AlphaFoldDB" id="S4RM13"/>
<evidence type="ECO:0008006" key="4">
    <source>
        <dbReference type="Google" id="ProtNLM"/>
    </source>
</evidence>
<dbReference type="InterPro" id="IPR003591">
    <property type="entry name" value="Leu-rich_rpt_typical-subtyp"/>
</dbReference>
<keyword evidence="1" id="KW-0433">Leucine-rich repeat</keyword>
<evidence type="ECO:0000256" key="1">
    <source>
        <dbReference type="ARBA" id="ARBA00022614"/>
    </source>
</evidence>
<proteinExistence type="predicted"/>
<reference evidence="3" key="2">
    <citation type="submission" date="2025-09" db="UniProtKB">
        <authorList>
            <consortium name="Ensembl"/>
        </authorList>
    </citation>
    <scope>IDENTIFICATION</scope>
</reference>
<evidence type="ECO:0000313" key="3">
    <source>
        <dbReference type="Ensembl" id="ENSPMAP00000006249.1"/>
    </source>
</evidence>
<name>S4RM13_PETMA</name>
<accession>S4RM13</accession>
<evidence type="ECO:0000256" key="2">
    <source>
        <dbReference type="ARBA" id="ARBA00022737"/>
    </source>
</evidence>
<dbReference type="SMART" id="SM00369">
    <property type="entry name" value="LRR_TYP"/>
    <property type="match status" value="2"/>
</dbReference>
<dbReference type="PROSITE" id="PS51450">
    <property type="entry name" value="LRR"/>
    <property type="match status" value="1"/>
</dbReference>
<dbReference type="HOGENOM" id="CLU_3055757_0_0_1"/>
<dbReference type="SUPFAM" id="SSF52058">
    <property type="entry name" value="L domain-like"/>
    <property type="match status" value="1"/>
</dbReference>
<reference evidence="3" key="1">
    <citation type="submission" date="2025-08" db="UniProtKB">
        <authorList>
            <consortium name="Ensembl"/>
        </authorList>
    </citation>
    <scope>IDENTIFICATION</scope>
</reference>
<dbReference type="GeneTree" id="ENSGT00940000166526"/>
<sequence length="54" mass="6211">SIFSVEIVSVFLTILALNDNQLQALSEGLFDRLGKLQHLDLSKNQLKSIPRDWW</sequence>
<organism evidence="3">
    <name type="scientific">Petromyzon marinus</name>
    <name type="common">Sea lamprey</name>
    <dbReference type="NCBI Taxonomy" id="7757"/>
    <lineage>
        <taxon>Eukaryota</taxon>
        <taxon>Metazoa</taxon>
        <taxon>Chordata</taxon>
        <taxon>Craniata</taxon>
        <taxon>Vertebrata</taxon>
        <taxon>Cyclostomata</taxon>
        <taxon>Hyperoartia</taxon>
        <taxon>Petromyzontiformes</taxon>
        <taxon>Petromyzontidae</taxon>
        <taxon>Petromyzon</taxon>
    </lineage>
</organism>